<evidence type="ECO:0000259" key="3">
    <source>
        <dbReference type="Pfam" id="PF05036"/>
    </source>
</evidence>
<feature type="region of interest" description="Disordered" evidence="1">
    <location>
        <begin position="98"/>
        <end position="119"/>
    </location>
</feature>
<dbReference type="RefSeq" id="WP_111148475.1">
    <property type="nucleotide sequence ID" value="NZ_QKRB01000054.1"/>
</dbReference>
<feature type="domain" description="SPOR" evidence="3">
    <location>
        <begin position="275"/>
        <end position="334"/>
    </location>
</feature>
<keyword evidence="2" id="KW-0472">Membrane</keyword>
<feature type="transmembrane region" description="Helical" evidence="2">
    <location>
        <begin position="208"/>
        <end position="230"/>
    </location>
</feature>
<dbReference type="InterPro" id="IPR036680">
    <property type="entry name" value="SPOR-like_sf"/>
</dbReference>
<keyword evidence="2" id="KW-0812">Transmembrane</keyword>
<name>A0A2W1L5A8_9BACL</name>
<protein>
    <recommendedName>
        <fullName evidence="3">SPOR domain-containing protein</fullName>
    </recommendedName>
</protein>
<accession>A0A2W1L5A8</accession>
<evidence type="ECO:0000256" key="2">
    <source>
        <dbReference type="SAM" id="Phobius"/>
    </source>
</evidence>
<sequence>MKPKARITYRFDHKAQVSGRPSAENRVPPVSGSNVISLYPDELKFTTDVEAWKSPFQDDPAALEKLIRESEGLDTKHRDNRTDADRESGPQVVYDIEGTEDIQPAVQADREREDQDRADREPVQLIPLGDEQTGGHDGYETAAKAARDRRTADIRTVQDRQINSRTAPNVSPGQGDLPEPPVMNMDDQGEMNYTGYVVHRQQPGGPSWLKVIGSVGGALATGAVFGYLLLSLFSGDAILPSSESTGKVADEPVAINSPAPSKGAASLTAADIQGETYYLLQFGVFSQPEGMEAAIADLKNRGYSAAALQGDDFRVYAGMATTKAEAEMLAKQLGGLEVYVKPVDIPEVSGFPYNGDKQEAEQFAVQTSELANHLGTLTVTILEGGSETGAGEKWLDKYKAWKALHDTFRKGISTEGAEALSRIATAYESAAKSVSAYQVKESRSYLWQAQSALMEAVFAQKEWFGQF</sequence>
<evidence type="ECO:0000313" key="4">
    <source>
        <dbReference type="EMBL" id="PZD94113.1"/>
    </source>
</evidence>
<feature type="region of interest" description="Disordered" evidence="1">
    <location>
        <begin position="69"/>
        <end position="88"/>
    </location>
</feature>
<feature type="compositionally biased region" description="Basic and acidic residues" evidence="1">
    <location>
        <begin position="108"/>
        <end position="119"/>
    </location>
</feature>
<dbReference type="SUPFAM" id="SSF110997">
    <property type="entry name" value="Sporulation related repeat"/>
    <property type="match status" value="1"/>
</dbReference>
<organism evidence="4 5">
    <name type="scientific">Paenibacillus sambharensis</name>
    <dbReference type="NCBI Taxonomy" id="1803190"/>
    <lineage>
        <taxon>Bacteria</taxon>
        <taxon>Bacillati</taxon>
        <taxon>Bacillota</taxon>
        <taxon>Bacilli</taxon>
        <taxon>Bacillales</taxon>
        <taxon>Paenibacillaceae</taxon>
        <taxon>Paenibacillus</taxon>
    </lineage>
</organism>
<dbReference type="GO" id="GO:0042834">
    <property type="term" value="F:peptidoglycan binding"/>
    <property type="evidence" value="ECO:0007669"/>
    <property type="project" value="InterPro"/>
</dbReference>
<keyword evidence="5" id="KW-1185">Reference proteome</keyword>
<dbReference type="Pfam" id="PF05036">
    <property type="entry name" value="SPOR"/>
    <property type="match status" value="1"/>
</dbReference>
<dbReference type="InterPro" id="IPR007730">
    <property type="entry name" value="SPOR-like_dom"/>
</dbReference>
<comment type="caution">
    <text evidence="4">The sequence shown here is derived from an EMBL/GenBank/DDBJ whole genome shotgun (WGS) entry which is preliminary data.</text>
</comment>
<evidence type="ECO:0000313" key="5">
    <source>
        <dbReference type="Proteomes" id="UP000249522"/>
    </source>
</evidence>
<gene>
    <name evidence="4" type="ORF">DNH61_19355</name>
</gene>
<evidence type="ECO:0000256" key="1">
    <source>
        <dbReference type="SAM" id="MobiDB-lite"/>
    </source>
</evidence>
<dbReference type="EMBL" id="QKRB01000054">
    <property type="protein sequence ID" value="PZD94113.1"/>
    <property type="molecule type" value="Genomic_DNA"/>
</dbReference>
<dbReference type="OrthoDB" id="2680382at2"/>
<dbReference type="Gene3D" id="3.30.70.1070">
    <property type="entry name" value="Sporulation related repeat"/>
    <property type="match status" value="1"/>
</dbReference>
<dbReference type="Proteomes" id="UP000249522">
    <property type="component" value="Unassembled WGS sequence"/>
</dbReference>
<proteinExistence type="predicted"/>
<dbReference type="AlphaFoldDB" id="A0A2W1L5A8"/>
<reference evidence="4 5" key="1">
    <citation type="submission" date="2018-06" db="EMBL/GenBank/DDBJ databases">
        <title>Paenibacillus imtechensis sp. nov.</title>
        <authorList>
            <person name="Pinnaka A.K."/>
            <person name="Singh H."/>
            <person name="Kaur M."/>
        </authorList>
    </citation>
    <scope>NUCLEOTIDE SEQUENCE [LARGE SCALE GENOMIC DNA]</scope>
    <source>
        <strain evidence="4 5">SMB1</strain>
    </source>
</reference>
<keyword evidence="2" id="KW-1133">Transmembrane helix</keyword>
<feature type="region of interest" description="Disordered" evidence="1">
    <location>
        <begin position="1"/>
        <end position="33"/>
    </location>
</feature>